<evidence type="ECO:0000313" key="2">
    <source>
        <dbReference type="EMBL" id="GGW45008.1"/>
    </source>
</evidence>
<dbReference type="Proteomes" id="UP000628984">
    <property type="component" value="Unassembled WGS sequence"/>
</dbReference>
<organism evidence="2 3">
    <name type="scientific">Gemmobacter lanyuensis</name>
    <dbReference type="NCBI Taxonomy" id="1054497"/>
    <lineage>
        <taxon>Bacteria</taxon>
        <taxon>Pseudomonadati</taxon>
        <taxon>Pseudomonadota</taxon>
        <taxon>Alphaproteobacteria</taxon>
        <taxon>Rhodobacterales</taxon>
        <taxon>Paracoccaceae</taxon>
        <taxon>Gemmobacter</taxon>
    </lineage>
</organism>
<name>A0A918MQ89_9RHOB</name>
<accession>A0A918MQ89</accession>
<evidence type="ECO:0000313" key="3">
    <source>
        <dbReference type="Proteomes" id="UP000628984"/>
    </source>
</evidence>
<reference evidence="2" key="2">
    <citation type="submission" date="2020-09" db="EMBL/GenBank/DDBJ databases">
        <authorList>
            <person name="Sun Q."/>
            <person name="Kim S."/>
        </authorList>
    </citation>
    <scope>NUCLEOTIDE SEQUENCE</scope>
    <source>
        <strain evidence="2">KCTC 23714</strain>
    </source>
</reference>
<dbReference type="RefSeq" id="WP_189635330.1">
    <property type="nucleotide sequence ID" value="NZ_BMYQ01000018.1"/>
</dbReference>
<reference evidence="2" key="1">
    <citation type="journal article" date="2014" name="Int. J. Syst. Evol. Microbiol.">
        <title>Complete genome sequence of Corynebacterium casei LMG S-19264T (=DSM 44701T), isolated from a smear-ripened cheese.</title>
        <authorList>
            <consortium name="US DOE Joint Genome Institute (JGI-PGF)"/>
            <person name="Walter F."/>
            <person name="Albersmeier A."/>
            <person name="Kalinowski J."/>
            <person name="Ruckert C."/>
        </authorList>
    </citation>
    <scope>NUCLEOTIDE SEQUENCE</scope>
    <source>
        <strain evidence="2">KCTC 23714</strain>
    </source>
</reference>
<feature type="coiled-coil region" evidence="1">
    <location>
        <begin position="17"/>
        <end position="79"/>
    </location>
</feature>
<keyword evidence="1" id="KW-0175">Coiled coil</keyword>
<dbReference type="SUPFAM" id="SSF90257">
    <property type="entry name" value="Myosin rod fragments"/>
    <property type="match status" value="1"/>
</dbReference>
<gene>
    <name evidence="2" type="ORF">GCM10011452_36590</name>
</gene>
<keyword evidence="3" id="KW-1185">Reference proteome</keyword>
<comment type="caution">
    <text evidence="2">The sequence shown here is derived from an EMBL/GenBank/DDBJ whole genome shotgun (WGS) entry which is preliminary data.</text>
</comment>
<protein>
    <submittedName>
        <fullName evidence="2">Uncharacterized protein</fullName>
    </submittedName>
</protein>
<proteinExistence type="predicted"/>
<dbReference type="EMBL" id="BMYQ01000018">
    <property type="protein sequence ID" value="GGW45008.1"/>
    <property type="molecule type" value="Genomic_DNA"/>
</dbReference>
<evidence type="ECO:0000256" key="1">
    <source>
        <dbReference type="SAM" id="Coils"/>
    </source>
</evidence>
<sequence>MTQTPDADPLAVRYRELAQLQRRILQDEAALTRLAEEKAALGDALAQARAQLVRCETRLDQRRADLARLRAELADQRSATARESAARAAAEQRLAQIEASLSWRITAPLRRLRGLLPRR</sequence>
<dbReference type="AlphaFoldDB" id="A0A918MQ89"/>